<evidence type="ECO:0000256" key="7">
    <source>
        <dbReference type="ARBA" id="ARBA00022989"/>
    </source>
</evidence>
<dbReference type="Proteomes" id="UP000403266">
    <property type="component" value="Unassembled WGS sequence"/>
</dbReference>
<name>A0A5N7MN05_9HYPH</name>
<proteinExistence type="inferred from homology"/>
<dbReference type="AlphaFoldDB" id="A0A5N7MN05"/>
<dbReference type="InterPro" id="IPR036640">
    <property type="entry name" value="ABC1_TM_sf"/>
</dbReference>
<dbReference type="GO" id="GO:0005524">
    <property type="term" value="F:ATP binding"/>
    <property type="evidence" value="ECO:0007669"/>
    <property type="project" value="UniProtKB-KW"/>
</dbReference>
<gene>
    <name evidence="12" type="ORF">FS320_25600</name>
</gene>
<dbReference type="SMART" id="SM00382">
    <property type="entry name" value="AAA"/>
    <property type="match status" value="1"/>
</dbReference>
<evidence type="ECO:0000313" key="12">
    <source>
        <dbReference type="EMBL" id="MPR28432.1"/>
    </source>
</evidence>
<dbReference type="OrthoDB" id="9810134at2"/>
<evidence type="ECO:0000256" key="1">
    <source>
        <dbReference type="ARBA" id="ARBA00004651"/>
    </source>
</evidence>
<keyword evidence="6 12" id="KW-0067">ATP-binding</keyword>
<evidence type="ECO:0000256" key="5">
    <source>
        <dbReference type="ARBA" id="ARBA00022741"/>
    </source>
</evidence>
<keyword evidence="3" id="KW-0813">Transport</keyword>
<evidence type="ECO:0000256" key="8">
    <source>
        <dbReference type="ARBA" id="ARBA00023136"/>
    </source>
</evidence>
<feature type="transmembrane region" description="Helical" evidence="9">
    <location>
        <begin position="201"/>
        <end position="222"/>
    </location>
</feature>
<dbReference type="PANTHER" id="PTHR11384:SF59">
    <property type="entry name" value="LYSOSOMAL COBALAMIN TRANSPORTER ABCD4"/>
    <property type="match status" value="1"/>
</dbReference>
<dbReference type="GO" id="GO:0140359">
    <property type="term" value="F:ABC-type transporter activity"/>
    <property type="evidence" value="ECO:0007669"/>
    <property type="project" value="InterPro"/>
</dbReference>
<feature type="transmembrane region" description="Helical" evidence="9">
    <location>
        <begin position="54"/>
        <end position="74"/>
    </location>
</feature>
<evidence type="ECO:0000256" key="4">
    <source>
        <dbReference type="ARBA" id="ARBA00022692"/>
    </source>
</evidence>
<evidence type="ECO:0000313" key="13">
    <source>
        <dbReference type="Proteomes" id="UP000403266"/>
    </source>
</evidence>
<evidence type="ECO:0000256" key="2">
    <source>
        <dbReference type="ARBA" id="ARBA00005417"/>
    </source>
</evidence>
<dbReference type="InterPro" id="IPR050835">
    <property type="entry name" value="ABC_transporter_sub-D"/>
</dbReference>
<organism evidence="12 13">
    <name type="scientific">Microvirga tunisiensis</name>
    <dbReference type="NCBI Taxonomy" id="2108360"/>
    <lineage>
        <taxon>Bacteria</taxon>
        <taxon>Pseudomonadati</taxon>
        <taxon>Pseudomonadota</taxon>
        <taxon>Alphaproteobacteria</taxon>
        <taxon>Hyphomicrobiales</taxon>
        <taxon>Methylobacteriaceae</taxon>
        <taxon>Microvirga</taxon>
    </lineage>
</organism>
<dbReference type="PROSITE" id="PS50929">
    <property type="entry name" value="ABC_TM1F"/>
    <property type="match status" value="1"/>
</dbReference>
<keyword evidence="5" id="KW-0547">Nucleotide-binding</keyword>
<dbReference type="Gene3D" id="1.20.1560.10">
    <property type="entry name" value="ABC transporter type 1, transmembrane domain"/>
    <property type="match status" value="1"/>
</dbReference>
<evidence type="ECO:0000259" key="11">
    <source>
        <dbReference type="PROSITE" id="PS50929"/>
    </source>
</evidence>
<evidence type="ECO:0000256" key="9">
    <source>
        <dbReference type="SAM" id="Phobius"/>
    </source>
</evidence>
<dbReference type="InterPro" id="IPR027417">
    <property type="entry name" value="P-loop_NTPase"/>
</dbReference>
<dbReference type="PANTHER" id="PTHR11384">
    <property type="entry name" value="ATP-BINDING CASSETTE, SUB-FAMILY D MEMBER"/>
    <property type="match status" value="1"/>
</dbReference>
<accession>A0A5N7MN05</accession>
<dbReference type="CDD" id="cd03223">
    <property type="entry name" value="ABCD_peroxisomal_ALDP"/>
    <property type="match status" value="1"/>
</dbReference>
<dbReference type="SUPFAM" id="SSF52540">
    <property type="entry name" value="P-loop containing nucleoside triphosphate hydrolases"/>
    <property type="match status" value="1"/>
</dbReference>
<dbReference type="Pfam" id="PF06472">
    <property type="entry name" value="ABC_membrane_2"/>
    <property type="match status" value="1"/>
</dbReference>
<dbReference type="InterPro" id="IPR011527">
    <property type="entry name" value="ABC1_TM_dom"/>
</dbReference>
<evidence type="ECO:0000256" key="6">
    <source>
        <dbReference type="ARBA" id="ARBA00022840"/>
    </source>
</evidence>
<comment type="caution">
    <text evidence="12">The sequence shown here is derived from an EMBL/GenBank/DDBJ whole genome shotgun (WGS) entry which is preliminary data.</text>
</comment>
<keyword evidence="13" id="KW-1185">Reference proteome</keyword>
<dbReference type="PROSITE" id="PS00211">
    <property type="entry name" value="ABC_TRANSPORTER_1"/>
    <property type="match status" value="1"/>
</dbReference>
<comment type="subcellular location">
    <subcellularLocation>
        <location evidence="1">Cell membrane</location>
        <topology evidence="1">Multi-pass membrane protein</topology>
    </subcellularLocation>
</comment>
<dbReference type="Pfam" id="PF00005">
    <property type="entry name" value="ABC_tran"/>
    <property type="match status" value="1"/>
</dbReference>
<dbReference type="EMBL" id="VOSK01000144">
    <property type="protein sequence ID" value="MPR28432.1"/>
    <property type="molecule type" value="Genomic_DNA"/>
</dbReference>
<dbReference type="Gene3D" id="3.40.50.300">
    <property type="entry name" value="P-loop containing nucleotide triphosphate hydrolases"/>
    <property type="match status" value="1"/>
</dbReference>
<keyword evidence="8 9" id="KW-0472">Membrane</keyword>
<feature type="transmembrane region" description="Helical" evidence="9">
    <location>
        <begin position="174"/>
        <end position="195"/>
    </location>
</feature>
<sequence>MSNSIAVPDHPSAQGRRAPWRALPAHALNWTAVTFFQDVWRLAQPYWASEEKGYARGMLSLLLAIKLAAIYICVRQNEWYNSFHSALQANDIQAFFKQIGIFGLIAGSYTISLVSSHWAAEGLKLRWRDWLVRRYTADWLSSRAYYRIQLEGRSSANPDQQIVEDLGLFAGQTLNLLVGFLDMSVSLIAFTSILWGLGGTVTVAGVSVAGYMVFAVFGYAFLASWITHKIGNPLAGLHSANQRLESEFRYGLVRLRENAETVAFYGGETQERRVLNERWSGVVENFWAMMRRERAMACFTHSYTQFSIIVPFLLAAPRYFAGQISFGQVMQVTAAFATVQSCLNYFINSYREIAHWRATTERLKAFRTDLDQARASESSSFVRMHGAGRIGVQDLHLSLPNGRALVSGVDLSVEQGKALLIRGPSGTGKSTVLRAIAGLWPYGRGNVSVTSGASFFLPQRPYLPLGTLRQAIFYPAPARTDDAEISHILRSVGLEHLIERLDTVEPWSQRLSGGEQQRLAFARVMLARPETVFLDEATSALDEEAERNVYTLLRNAEWKPTIVSIGHRSTLVGYHDETLDLKRAA</sequence>
<evidence type="ECO:0000259" key="10">
    <source>
        <dbReference type="PROSITE" id="PS50893"/>
    </source>
</evidence>
<evidence type="ECO:0000256" key="3">
    <source>
        <dbReference type="ARBA" id="ARBA00022448"/>
    </source>
</evidence>
<dbReference type="RefSeq" id="WP_152714724.1">
    <property type="nucleotide sequence ID" value="NZ_VOSJ01000144.1"/>
</dbReference>
<keyword evidence="4 9" id="KW-0812">Transmembrane</keyword>
<dbReference type="GO" id="GO:0005886">
    <property type="term" value="C:plasma membrane"/>
    <property type="evidence" value="ECO:0007669"/>
    <property type="project" value="UniProtKB-SubCell"/>
</dbReference>
<dbReference type="InterPro" id="IPR003439">
    <property type="entry name" value="ABC_transporter-like_ATP-bd"/>
</dbReference>
<dbReference type="InterPro" id="IPR003593">
    <property type="entry name" value="AAA+_ATPase"/>
</dbReference>
<dbReference type="SUPFAM" id="SSF90123">
    <property type="entry name" value="ABC transporter transmembrane region"/>
    <property type="match status" value="1"/>
</dbReference>
<dbReference type="GO" id="GO:0016887">
    <property type="term" value="F:ATP hydrolysis activity"/>
    <property type="evidence" value="ECO:0007669"/>
    <property type="project" value="InterPro"/>
</dbReference>
<feature type="domain" description="ABC transporter" evidence="10">
    <location>
        <begin position="390"/>
        <end position="585"/>
    </location>
</feature>
<feature type="domain" description="ABC transmembrane type-1" evidence="11">
    <location>
        <begin position="99"/>
        <end position="355"/>
    </location>
</feature>
<comment type="similarity">
    <text evidence="2">Belongs to the ABC transporter superfamily.</text>
</comment>
<dbReference type="PROSITE" id="PS50893">
    <property type="entry name" value="ABC_TRANSPORTER_2"/>
    <property type="match status" value="1"/>
</dbReference>
<dbReference type="InterPro" id="IPR017871">
    <property type="entry name" value="ABC_transporter-like_CS"/>
</dbReference>
<reference evidence="12 13" key="1">
    <citation type="journal article" date="2019" name="Syst. Appl. Microbiol.">
        <title>Microvirga tunisiensis sp. nov., a root nodule symbiotic bacterium isolated from Lupinus micranthus and L. luteus grown in Northern Tunisia.</title>
        <authorList>
            <person name="Msaddak A."/>
            <person name="Rejili M."/>
            <person name="Duran D."/>
            <person name="Mars M."/>
            <person name="Palacios J.M."/>
            <person name="Ruiz-Argueso T."/>
            <person name="Rey L."/>
            <person name="Imperial J."/>
        </authorList>
    </citation>
    <scope>NUCLEOTIDE SEQUENCE [LARGE SCALE GENOMIC DNA]</scope>
    <source>
        <strain evidence="12 13">Lmie10</strain>
    </source>
</reference>
<keyword evidence="7 9" id="KW-1133">Transmembrane helix</keyword>
<protein>
    <submittedName>
        <fullName evidence="12">ABC transporter ATP-binding protein/permease</fullName>
    </submittedName>
</protein>